<evidence type="ECO:0000256" key="5">
    <source>
        <dbReference type="SAM" id="Phobius"/>
    </source>
</evidence>
<accession>A0A091S017</accession>
<dbReference type="GO" id="GO:0016020">
    <property type="term" value="C:membrane"/>
    <property type="evidence" value="ECO:0007669"/>
    <property type="project" value="UniProtKB-SubCell"/>
</dbReference>
<evidence type="ECO:0000256" key="1">
    <source>
        <dbReference type="ARBA" id="ARBA00004370"/>
    </source>
</evidence>
<feature type="non-terminal residue" evidence="6">
    <location>
        <position position="224"/>
    </location>
</feature>
<dbReference type="Gene3D" id="2.60.40.10">
    <property type="entry name" value="Immunoglobulins"/>
    <property type="match status" value="2"/>
</dbReference>
<keyword evidence="7" id="KW-1185">Reference proteome</keyword>
<keyword evidence="5" id="KW-0812">Transmembrane</keyword>
<keyword evidence="2" id="KW-0732">Signal</keyword>
<evidence type="ECO:0000256" key="3">
    <source>
        <dbReference type="ARBA" id="ARBA00023136"/>
    </source>
</evidence>
<evidence type="ECO:0000256" key="2">
    <source>
        <dbReference type="ARBA" id="ARBA00022729"/>
    </source>
</evidence>
<dbReference type="InterPro" id="IPR013783">
    <property type="entry name" value="Ig-like_fold"/>
</dbReference>
<feature type="transmembrane region" description="Helical" evidence="5">
    <location>
        <begin position="166"/>
        <end position="191"/>
    </location>
</feature>
<evidence type="ECO:0000256" key="4">
    <source>
        <dbReference type="ARBA" id="ARBA00023180"/>
    </source>
</evidence>
<dbReference type="PANTHER" id="PTHR12080">
    <property type="entry name" value="SIGNALING LYMPHOCYTIC ACTIVATION MOLECULE"/>
    <property type="match status" value="1"/>
</dbReference>
<comment type="subcellular location">
    <subcellularLocation>
        <location evidence="1">Membrane</location>
    </subcellularLocation>
</comment>
<reference evidence="6 7" key="1">
    <citation type="submission" date="2014-04" db="EMBL/GenBank/DDBJ databases">
        <title>Genome evolution of avian class.</title>
        <authorList>
            <person name="Zhang G."/>
            <person name="Li C."/>
        </authorList>
    </citation>
    <scope>NUCLEOTIDE SEQUENCE [LARGE SCALE GENOMIC DNA]</scope>
    <source>
        <strain evidence="6">BGI_N331</strain>
    </source>
</reference>
<name>A0A091S017_MERNU</name>
<keyword evidence="4" id="KW-0325">Glycoprotein</keyword>
<keyword evidence="3 5" id="KW-0472">Membrane</keyword>
<dbReference type="AlphaFoldDB" id="A0A091S017"/>
<organism evidence="6 7">
    <name type="scientific">Merops nubicus</name>
    <name type="common">Northern carmine bee-eater</name>
    <dbReference type="NCBI Taxonomy" id="57421"/>
    <lineage>
        <taxon>Eukaryota</taxon>
        <taxon>Metazoa</taxon>
        <taxon>Chordata</taxon>
        <taxon>Craniata</taxon>
        <taxon>Vertebrata</taxon>
        <taxon>Euteleostomi</taxon>
        <taxon>Archelosauria</taxon>
        <taxon>Archosauria</taxon>
        <taxon>Dinosauria</taxon>
        <taxon>Saurischia</taxon>
        <taxon>Theropoda</taxon>
        <taxon>Coelurosauria</taxon>
        <taxon>Aves</taxon>
        <taxon>Neognathae</taxon>
        <taxon>Neoaves</taxon>
        <taxon>Telluraves</taxon>
        <taxon>Coraciimorphae</taxon>
        <taxon>Coraciiformes</taxon>
        <taxon>Meropidae</taxon>
        <taxon>Merops</taxon>
    </lineage>
</organism>
<dbReference type="EMBL" id="KK711940">
    <property type="protein sequence ID" value="KFQ33947.1"/>
    <property type="molecule type" value="Genomic_DNA"/>
</dbReference>
<sequence>EDPHRKLVLLSYSQGKYTNYMKERISFHEDTFSLEILNTSRQDWQIYEYSVSKGSEEEVWQIQLEVYEPVSDPSIEILRWALANGTCTLTLNCTAERGDHVSYSWGGQDRGTPGLCSHNGSLLHLSYPLQNVSIACSCTASNPVSRRVATFNSSECSYSQGGSGRLWWDQLVLVVVVPIAMGMLLVGIFIARLATSTAARGQELSPLAEDTTVHTIYSQVQRVQ</sequence>
<feature type="non-terminal residue" evidence="6">
    <location>
        <position position="1"/>
    </location>
</feature>
<protein>
    <submittedName>
        <fullName evidence="6">Signaling lymphocytic activation molecule</fullName>
    </submittedName>
</protein>
<dbReference type="Proteomes" id="UP000052967">
    <property type="component" value="Unassembled WGS sequence"/>
</dbReference>
<proteinExistence type="predicted"/>
<dbReference type="InterPro" id="IPR015631">
    <property type="entry name" value="CD2/SLAM_rcpt"/>
</dbReference>
<keyword evidence="5" id="KW-1133">Transmembrane helix</keyword>
<evidence type="ECO:0000313" key="7">
    <source>
        <dbReference type="Proteomes" id="UP000052967"/>
    </source>
</evidence>
<gene>
    <name evidence="6" type="ORF">N331_03637</name>
</gene>
<dbReference type="PANTHER" id="PTHR12080:SF55">
    <property type="entry name" value="LYMPHOCYTE FUNCTION-ASSOCIATED ANTIGEN 3"/>
    <property type="match status" value="1"/>
</dbReference>
<evidence type="ECO:0000313" key="6">
    <source>
        <dbReference type="EMBL" id="KFQ33947.1"/>
    </source>
</evidence>